<keyword evidence="2" id="KW-1133">Transmembrane helix</keyword>
<evidence type="ECO:0000313" key="5">
    <source>
        <dbReference type="EMBL" id="VTJ52858.1"/>
    </source>
</evidence>
<feature type="transmembrane region" description="Helical" evidence="2">
    <location>
        <begin position="20"/>
        <end position="42"/>
    </location>
</feature>
<evidence type="ECO:0000256" key="3">
    <source>
        <dbReference type="SAM" id="SignalP"/>
    </source>
</evidence>
<reference evidence="4" key="2">
    <citation type="submission" date="2020-08" db="EMBL/GenBank/DDBJ databases">
        <authorList>
            <person name="Shumante A."/>
            <person name="Zimin A.V."/>
            <person name="Puiu D."/>
            <person name="Salzberg S.L."/>
        </authorList>
    </citation>
    <scope>NUCLEOTIDE SEQUENCE</scope>
    <source>
        <strain evidence="4">WC2-LM</strain>
        <tissue evidence="4">Liver</tissue>
    </source>
</reference>
<sequence>MPQLSLSWLGLGPTEASPWVLLLLVGASWLLARSLTWIYAFYEKSRRLQCFPQPPKRNWLLGHVGMIQPTEQGLKEVSKLVGTYPQGFMTWLGPIIPIVTLCHPNIVRSVLSASGTHAELLVVGAMTHLSALHLQASVGPCLAQPPLPSSSPPSSSLFRGLHRPHLTVFFFHCGHPSTLVFSVPPESQEALIQGSFLEGSPSSRKWIWTNNPNILYGLEGDRLWQLVDSRVSARAAGALLEEELPEQGRGCAQAPLPLLPQPCPSADPEPRGGLVAGGGAWLLFPRYPTLIRGSEEGLLYTQGLASTFGDVCCWWVGPWNPVVRIFHPTCIKPVLFAPGRHWHDPSWPAAKVSVLPQAVRGPSASWRGCSSDAPASVSPGPPPV</sequence>
<dbReference type="AlphaFoldDB" id="A0A5E4A6V6"/>
<name>A0A5E4A6V6_MARMO</name>
<feature type="chain" id="PRO_5036367628" evidence="3">
    <location>
        <begin position="17"/>
        <end position="384"/>
    </location>
</feature>
<feature type="region of interest" description="Disordered" evidence="1">
    <location>
        <begin position="362"/>
        <end position="384"/>
    </location>
</feature>
<gene>
    <name evidence="4" type="ORF">GHT09_020034</name>
    <name evidence="5" type="ORF">MONAX_5E030862</name>
</gene>
<organism evidence="5 6">
    <name type="scientific">Marmota monax</name>
    <name type="common">Woodchuck</name>
    <dbReference type="NCBI Taxonomy" id="9995"/>
    <lineage>
        <taxon>Eukaryota</taxon>
        <taxon>Metazoa</taxon>
        <taxon>Chordata</taxon>
        <taxon>Craniata</taxon>
        <taxon>Vertebrata</taxon>
        <taxon>Euteleostomi</taxon>
        <taxon>Mammalia</taxon>
        <taxon>Eutheria</taxon>
        <taxon>Euarchontoglires</taxon>
        <taxon>Glires</taxon>
        <taxon>Rodentia</taxon>
        <taxon>Sciuromorpha</taxon>
        <taxon>Sciuridae</taxon>
        <taxon>Xerinae</taxon>
        <taxon>Marmotini</taxon>
        <taxon>Marmota</taxon>
    </lineage>
</organism>
<keyword evidence="2" id="KW-0812">Transmembrane</keyword>
<evidence type="ECO:0000256" key="2">
    <source>
        <dbReference type="SAM" id="Phobius"/>
    </source>
</evidence>
<dbReference type="EMBL" id="WJEC01008820">
    <property type="protein sequence ID" value="KAF7459855.1"/>
    <property type="molecule type" value="Genomic_DNA"/>
</dbReference>
<keyword evidence="3" id="KW-0732">Signal</keyword>
<keyword evidence="2" id="KW-0472">Membrane</keyword>
<evidence type="ECO:0000313" key="6">
    <source>
        <dbReference type="Proteomes" id="UP000335636"/>
    </source>
</evidence>
<keyword evidence="6" id="KW-1185">Reference proteome</keyword>
<dbReference type="EMBL" id="CABDUW010000023">
    <property type="protein sequence ID" value="VTJ52858.1"/>
    <property type="molecule type" value="Genomic_DNA"/>
</dbReference>
<protein>
    <submittedName>
        <fullName evidence="5">Uncharacterized protein</fullName>
    </submittedName>
</protein>
<evidence type="ECO:0000256" key="1">
    <source>
        <dbReference type="SAM" id="MobiDB-lite"/>
    </source>
</evidence>
<reference evidence="5 6" key="1">
    <citation type="submission" date="2019-04" db="EMBL/GenBank/DDBJ databases">
        <authorList>
            <person name="Alioto T."/>
            <person name="Alioto T."/>
        </authorList>
    </citation>
    <scope>NUCLEOTIDE SEQUENCE [LARGE SCALE GENOMIC DNA]</scope>
</reference>
<feature type="signal peptide" evidence="3">
    <location>
        <begin position="1"/>
        <end position="16"/>
    </location>
</feature>
<dbReference type="Proteomes" id="UP000662637">
    <property type="component" value="Unassembled WGS sequence"/>
</dbReference>
<evidence type="ECO:0000313" key="4">
    <source>
        <dbReference type="EMBL" id="KAF7459855.1"/>
    </source>
</evidence>
<proteinExistence type="predicted"/>
<dbReference type="Proteomes" id="UP000335636">
    <property type="component" value="Unassembled WGS sequence"/>
</dbReference>
<accession>A0A5E4A6V6</accession>